<name>A0A1D3CS73_9EIME</name>
<comment type="caution">
    <text evidence="2">The sequence shown here is derived from an EMBL/GenBank/DDBJ whole genome shotgun (WGS) entry which is preliminary data.</text>
</comment>
<feature type="compositionally biased region" description="Basic and acidic residues" evidence="1">
    <location>
        <begin position="113"/>
        <end position="128"/>
    </location>
</feature>
<feature type="region of interest" description="Disordered" evidence="1">
    <location>
        <begin position="105"/>
        <end position="174"/>
    </location>
</feature>
<organism evidence="2 3">
    <name type="scientific">Cyclospora cayetanensis</name>
    <dbReference type="NCBI Taxonomy" id="88456"/>
    <lineage>
        <taxon>Eukaryota</taxon>
        <taxon>Sar</taxon>
        <taxon>Alveolata</taxon>
        <taxon>Apicomplexa</taxon>
        <taxon>Conoidasida</taxon>
        <taxon>Coccidia</taxon>
        <taxon>Eucoccidiorida</taxon>
        <taxon>Eimeriorina</taxon>
        <taxon>Eimeriidae</taxon>
        <taxon>Cyclospora</taxon>
    </lineage>
</organism>
<proteinExistence type="predicted"/>
<feature type="compositionally biased region" description="Polar residues" evidence="1">
    <location>
        <begin position="414"/>
        <end position="441"/>
    </location>
</feature>
<dbReference type="InParanoid" id="A0A1D3CS73"/>
<reference evidence="2 3" key="1">
    <citation type="journal article" date="2016" name="BMC Genomics">
        <title>Comparative genomics reveals Cyclospora cayetanensis possesses coccidia-like metabolism and invasion components but unique surface antigens.</title>
        <authorList>
            <person name="Liu S."/>
            <person name="Wang L."/>
            <person name="Zheng H."/>
            <person name="Xu Z."/>
            <person name="Roellig D.M."/>
            <person name="Li N."/>
            <person name="Frace M.A."/>
            <person name="Tang K."/>
            <person name="Arrowood M.J."/>
            <person name="Moss D.M."/>
            <person name="Zhang L."/>
            <person name="Feng Y."/>
            <person name="Xiao L."/>
        </authorList>
    </citation>
    <scope>NUCLEOTIDE SEQUENCE [LARGE SCALE GENOMIC DNA]</scope>
    <source>
        <strain evidence="2 3">CHN_HEN01</strain>
    </source>
</reference>
<evidence type="ECO:0000256" key="1">
    <source>
        <dbReference type="SAM" id="MobiDB-lite"/>
    </source>
</evidence>
<feature type="compositionally biased region" description="Basic and acidic residues" evidence="1">
    <location>
        <begin position="510"/>
        <end position="534"/>
    </location>
</feature>
<protein>
    <submittedName>
        <fullName evidence="2">Uncharacterized protein</fullName>
    </submittedName>
</protein>
<feature type="compositionally biased region" description="Low complexity" evidence="1">
    <location>
        <begin position="247"/>
        <end position="269"/>
    </location>
</feature>
<gene>
    <name evidence="2" type="ORF">cyc_06754</name>
</gene>
<evidence type="ECO:0000313" key="2">
    <source>
        <dbReference type="EMBL" id="OEH74045.1"/>
    </source>
</evidence>
<feature type="region of interest" description="Disordered" evidence="1">
    <location>
        <begin position="405"/>
        <end position="564"/>
    </location>
</feature>
<feature type="region of interest" description="Disordered" evidence="1">
    <location>
        <begin position="242"/>
        <end position="271"/>
    </location>
</feature>
<dbReference type="Proteomes" id="UP000095192">
    <property type="component" value="Unassembled WGS sequence"/>
</dbReference>
<dbReference type="EMBL" id="JROU02002152">
    <property type="protein sequence ID" value="OEH74045.1"/>
    <property type="molecule type" value="Genomic_DNA"/>
</dbReference>
<dbReference type="VEuPathDB" id="ToxoDB:cyc_06754"/>
<sequence length="733" mass="78721">MEPEPVFTIRSAEEVVAIHVTRQKSIKGSVVLKDAAVQTSITLCKCQDQGCEHMLCFPEATSQDANVSSDSTDGGKELSANLKKIPTAPTKSACADATASAVAGGERSTAAEGMREAAGEATEARSSREAVLLGVENAQKASRNRRPSSSRAGSPVTKATRGSEAADLSSELGDGPVCLPSTGYQSWYGSLVGLIFRHFVHKSCCQSEGLETPLNAKSFQEGTTSPILLRRSTRSHTLAACTLQHDGMPSSQTTTPTGGSAATTETTAPSLPPHAAAVTVAGTSCSLADGLPSPERRRRSLVEGSTERLLLEICNSVHSEDIFYGYEDVPPEAHTERAVVAVAMQTPRNKKDGRGIWLLNHQHRHHILQIQEGAAASSAYEPPLARLSEGVEEPSRALAFVQHPSQALEATETKAPQQATTRPIKQAKCSSNNDLAESLSTTDREKSLDPGSATAQLEKERQQPDAADAASPLQEPQQQAAKRTAVKTRVAVQQNTDGEHAAKQRKAGRKQADACNAEHRLQAEKSDIDKENKIDTAAPAPADSLPRYSGDLSKAPPSVDPETRVDCSKITNKEIATLCSPPPPLLTHARLLSRLLVGKWETVLMRSDPLESLFKAFGIAYFKRVVVDKLAIPLDITLEEKDTILHVILTIPLGFRHMRMALDGSPTVDEDPDCGSWEGIVQIGMLSTHANTVCHGTTMGNPSAHCNREEPIRKLAEFLKRAPSSLTLRMEEQ</sequence>
<evidence type="ECO:0000313" key="3">
    <source>
        <dbReference type="Proteomes" id="UP000095192"/>
    </source>
</evidence>
<keyword evidence="3" id="KW-1185">Reference proteome</keyword>
<accession>A0A1D3CS73</accession>
<dbReference type="AlphaFoldDB" id="A0A1D3CS73"/>